<dbReference type="Proteomes" id="UP001262582">
    <property type="component" value="Unassembled WGS sequence"/>
</dbReference>
<proteinExistence type="predicted"/>
<comment type="caution">
    <text evidence="2">The sequence shown here is derived from an EMBL/GenBank/DDBJ whole genome shotgun (WGS) entry which is preliminary data.</text>
</comment>
<accession>A0ABU3D4Z9</accession>
<gene>
    <name evidence="2" type="ORF">RM539_08500</name>
</gene>
<dbReference type="RefSeq" id="WP_311502964.1">
    <property type="nucleotide sequence ID" value="NZ_JAVRHK010000005.1"/>
</dbReference>
<evidence type="ECO:0000256" key="1">
    <source>
        <dbReference type="SAM" id="Phobius"/>
    </source>
</evidence>
<sequence length="112" mass="13145">MEISKDAYFINLLKDGIGYTEVIRNSSKEYWDKLIKNNLVKIDALGKVYLTDKGKVARLMGIEEYLRAEKLEKEMTEYSLKKLKFQNKLLSAALLCLFLMLLYIIFENNFSF</sequence>
<organism evidence="2 3">
    <name type="scientific">Autumnicola musiva</name>
    <dbReference type="NCBI Taxonomy" id="3075589"/>
    <lineage>
        <taxon>Bacteria</taxon>
        <taxon>Pseudomonadati</taxon>
        <taxon>Bacteroidota</taxon>
        <taxon>Flavobacteriia</taxon>
        <taxon>Flavobacteriales</taxon>
        <taxon>Flavobacteriaceae</taxon>
        <taxon>Autumnicola</taxon>
    </lineage>
</organism>
<feature type="transmembrane region" description="Helical" evidence="1">
    <location>
        <begin position="89"/>
        <end position="106"/>
    </location>
</feature>
<reference evidence="2 3" key="1">
    <citation type="submission" date="2023-09" db="EMBL/GenBank/DDBJ databases">
        <authorList>
            <person name="Rey-Velasco X."/>
        </authorList>
    </citation>
    <scope>NUCLEOTIDE SEQUENCE [LARGE SCALE GENOMIC DNA]</scope>
    <source>
        <strain evidence="2 3">F117</strain>
    </source>
</reference>
<evidence type="ECO:0000313" key="3">
    <source>
        <dbReference type="Proteomes" id="UP001262582"/>
    </source>
</evidence>
<keyword evidence="3" id="KW-1185">Reference proteome</keyword>
<evidence type="ECO:0008006" key="4">
    <source>
        <dbReference type="Google" id="ProtNLM"/>
    </source>
</evidence>
<keyword evidence="1" id="KW-0472">Membrane</keyword>
<keyword evidence="1" id="KW-1133">Transmembrane helix</keyword>
<name>A0ABU3D4Z9_9FLAO</name>
<protein>
    <recommendedName>
        <fullName evidence="4">DNA-binding protein</fullName>
    </recommendedName>
</protein>
<dbReference type="EMBL" id="JAVRHK010000005">
    <property type="protein sequence ID" value="MDT0676618.1"/>
    <property type="molecule type" value="Genomic_DNA"/>
</dbReference>
<evidence type="ECO:0000313" key="2">
    <source>
        <dbReference type="EMBL" id="MDT0676618.1"/>
    </source>
</evidence>
<keyword evidence="1" id="KW-0812">Transmembrane</keyword>